<dbReference type="InterPro" id="IPR001579">
    <property type="entry name" value="Glyco_hydro_18_chit_AS"/>
</dbReference>
<keyword evidence="5 7" id="KW-0326">Glycosidase</keyword>
<evidence type="ECO:0000313" key="11">
    <source>
        <dbReference type="EMBL" id="OZJ02952.1"/>
    </source>
</evidence>
<dbReference type="Proteomes" id="UP000242875">
    <property type="component" value="Unassembled WGS sequence"/>
</dbReference>
<comment type="similarity">
    <text evidence="8">Belongs to the glycosyl hydrolase 18 family.</text>
</comment>
<evidence type="ECO:0000259" key="10">
    <source>
        <dbReference type="PROSITE" id="PS51910"/>
    </source>
</evidence>
<proteinExistence type="inferred from homology"/>
<dbReference type="InterPro" id="IPR029070">
    <property type="entry name" value="Chitinase_insertion_sf"/>
</dbReference>
<dbReference type="GO" id="GO:0008843">
    <property type="term" value="F:endochitinase activity"/>
    <property type="evidence" value="ECO:0007669"/>
    <property type="project" value="UniProtKB-EC"/>
</dbReference>
<dbReference type="Gene3D" id="3.10.50.10">
    <property type="match status" value="1"/>
</dbReference>
<dbReference type="Pfam" id="PF00704">
    <property type="entry name" value="Glyco_hydro_18"/>
    <property type="match status" value="1"/>
</dbReference>
<accession>A0A261XX83</accession>
<dbReference type="InterPro" id="IPR001223">
    <property type="entry name" value="Glyco_hydro18_cat"/>
</dbReference>
<dbReference type="EMBL" id="MVBO01000114">
    <property type="protein sequence ID" value="OZJ02952.1"/>
    <property type="molecule type" value="Genomic_DNA"/>
</dbReference>
<dbReference type="GO" id="GO:0006032">
    <property type="term" value="P:chitin catabolic process"/>
    <property type="evidence" value="ECO:0007669"/>
    <property type="project" value="UniProtKB-KW"/>
</dbReference>
<evidence type="ECO:0000313" key="12">
    <source>
        <dbReference type="Proteomes" id="UP000242875"/>
    </source>
</evidence>
<dbReference type="AlphaFoldDB" id="A0A261XX83"/>
<feature type="chain" id="PRO_5013147966" description="GH18 domain-containing protein" evidence="9">
    <location>
        <begin position="18"/>
        <end position="385"/>
    </location>
</feature>
<feature type="signal peptide" evidence="9">
    <location>
        <begin position="1"/>
        <end position="17"/>
    </location>
</feature>
<dbReference type="PROSITE" id="PS01095">
    <property type="entry name" value="GH18_1"/>
    <property type="match status" value="1"/>
</dbReference>
<dbReference type="SMART" id="SM00636">
    <property type="entry name" value="Glyco_18"/>
    <property type="match status" value="1"/>
</dbReference>
<organism evidence="11 12">
    <name type="scientific">Bifiguratus adelaidae</name>
    <dbReference type="NCBI Taxonomy" id="1938954"/>
    <lineage>
        <taxon>Eukaryota</taxon>
        <taxon>Fungi</taxon>
        <taxon>Fungi incertae sedis</taxon>
        <taxon>Mucoromycota</taxon>
        <taxon>Mucoromycotina</taxon>
        <taxon>Endogonomycetes</taxon>
        <taxon>Endogonales</taxon>
        <taxon>Endogonales incertae sedis</taxon>
        <taxon>Bifiguratus</taxon>
    </lineage>
</organism>
<dbReference type="GO" id="GO:0005576">
    <property type="term" value="C:extracellular region"/>
    <property type="evidence" value="ECO:0007669"/>
    <property type="project" value="TreeGrafter"/>
</dbReference>
<protein>
    <recommendedName>
        <fullName evidence="10">GH18 domain-containing protein</fullName>
    </recommendedName>
</protein>
<feature type="domain" description="GH18" evidence="10">
    <location>
        <begin position="25"/>
        <end position="385"/>
    </location>
</feature>
<keyword evidence="9" id="KW-0732">Signal</keyword>
<evidence type="ECO:0000256" key="6">
    <source>
        <dbReference type="ARBA" id="ARBA00023326"/>
    </source>
</evidence>
<keyword evidence="2 7" id="KW-0378">Hydrolase</keyword>
<dbReference type="GO" id="GO:0000272">
    <property type="term" value="P:polysaccharide catabolic process"/>
    <property type="evidence" value="ECO:0007669"/>
    <property type="project" value="UniProtKB-KW"/>
</dbReference>
<dbReference type="PANTHER" id="PTHR11177:SF392">
    <property type="entry name" value="HAP41P"/>
    <property type="match status" value="1"/>
</dbReference>
<keyword evidence="6" id="KW-0624">Polysaccharide degradation</keyword>
<keyword evidence="4" id="KW-0119">Carbohydrate metabolism</keyword>
<sequence>MFKSLLLTSVLAATAMARGMGPHGEVVVGYYDTWGGSPAAKDLAYDQLTHINIAFSTVQADFSPSVPVNTITELVPLAHKYNTKVLISVGGWGGCNYYSPMVNNVTGRAIFIKGVKNMIETYNLDGIDFDWEYPGEQGACGQPYAPTDTANFLVLLKQLRKAIGHHKLITAATFTKPFADVQGNPSTDLSEFAKVFDWINIMTYDLNDIWGTTTGVNSPLRDGQGFFPPNASIEKAVDDWHATGMPYSKMTVGVAFYGHYATSISSMANNTPSDVWVPVKGGNTEHACTGAGLGGTWNYIDIRNWFLDAKDFTKPKPGWIRKYDPKTQTPWLFNPSNNTFVTYDDPISVGVKVGYTKARRLKGLMFWEMGLDGGELLPVVGKILD</sequence>
<evidence type="ECO:0000256" key="4">
    <source>
        <dbReference type="ARBA" id="ARBA00023277"/>
    </source>
</evidence>
<comment type="catalytic activity">
    <reaction evidence="1">
        <text>Random endo-hydrolysis of N-acetyl-beta-D-glucosaminide (1-&gt;4)-beta-linkages in chitin and chitodextrins.</text>
        <dbReference type="EC" id="3.2.1.14"/>
    </reaction>
</comment>
<dbReference type="PANTHER" id="PTHR11177">
    <property type="entry name" value="CHITINASE"/>
    <property type="match status" value="1"/>
</dbReference>
<dbReference type="InterPro" id="IPR011583">
    <property type="entry name" value="Chitinase_II/V-like_cat"/>
</dbReference>
<evidence type="ECO:0000256" key="2">
    <source>
        <dbReference type="ARBA" id="ARBA00022801"/>
    </source>
</evidence>
<evidence type="ECO:0000256" key="1">
    <source>
        <dbReference type="ARBA" id="ARBA00000822"/>
    </source>
</evidence>
<evidence type="ECO:0000256" key="8">
    <source>
        <dbReference type="RuleBase" id="RU004453"/>
    </source>
</evidence>
<evidence type="ECO:0000256" key="7">
    <source>
        <dbReference type="RuleBase" id="RU000489"/>
    </source>
</evidence>
<dbReference type="SUPFAM" id="SSF51445">
    <property type="entry name" value="(Trans)glycosidases"/>
    <property type="match status" value="1"/>
</dbReference>
<dbReference type="SUPFAM" id="SSF54556">
    <property type="entry name" value="Chitinase insertion domain"/>
    <property type="match status" value="1"/>
</dbReference>
<dbReference type="InterPro" id="IPR050314">
    <property type="entry name" value="Glycosyl_Hydrlase_18"/>
</dbReference>
<reference evidence="11 12" key="1">
    <citation type="journal article" date="2017" name="Mycologia">
        <title>Bifiguratus adelaidae, gen. et sp. nov., a new member of Mucoromycotina in endophytic and soil-dwelling habitats.</title>
        <authorList>
            <person name="Torres-Cruz T.J."/>
            <person name="Billingsley Tobias T.L."/>
            <person name="Almatruk M."/>
            <person name="Hesse C."/>
            <person name="Kuske C.R."/>
            <person name="Desiro A."/>
            <person name="Benucci G.M."/>
            <person name="Bonito G."/>
            <person name="Stajich J.E."/>
            <person name="Dunlap C."/>
            <person name="Arnold A.E."/>
            <person name="Porras-Alfaro A."/>
        </authorList>
    </citation>
    <scope>NUCLEOTIDE SEQUENCE [LARGE SCALE GENOMIC DNA]</scope>
    <source>
        <strain evidence="11 12">AZ0501</strain>
    </source>
</reference>
<dbReference type="PROSITE" id="PS51910">
    <property type="entry name" value="GH18_2"/>
    <property type="match status" value="1"/>
</dbReference>
<name>A0A261XX83_9FUNG</name>
<evidence type="ECO:0000256" key="9">
    <source>
        <dbReference type="SAM" id="SignalP"/>
    </source>
</evidence>
<evidence type="ECO:0000256" key="5">
    <source>
        <dbReference type="ARBA" id="ARBA00023295"/>
    </source>
</evidence>
<dbReference type="GO" id="GO:0008061">
    <property type="term" value="F:chitin binding"/>
    <property type="evidence" value="ECO:0007669"/>
    <property type="project" value="InterPro"/>
</dbReference>
<dbReference type="OrthoDB" id="76388at2759"/>
<dbReference type="InterPro" id="IPR017853">
    <property type="entry name" value="GH"/>
</dbReference>
<evidence type="ECO:0000256" key="3">
    <source>
        <dbReference type="ARBA" id="ARBA00023024"/>
    </source>
</evidence>
<keyword evidence="3" id="KW-0146">Chitin degradation</keyword>
<dbReference type="Gene3D" id="3.20.20.80">
    <property type="entry name" value="Glycosidases"/>
    <property type="match status" value="1"/>
</dbReference>
<keyword evidence="12" id="KW-1185">Reference proteome</keyword>
<comment type="caution">
    <text evidence="11">The sequence shown here is derived from an EMBL/GenBank/DDBJ whole genome shotgun (WGS) entry which is preliminary data.</text>
</comment>
<gene>
    <name evidence="11" type="ORF">BZG36_04619</name>
</gene>